<protein>
    <recommendedName>
        <fullName evidence="3">Guanylate cyclase domain-containing protein</fullName>
    </recommendedName>
</protein>
<dbReference type="OrthoDB" id="3482507at2"/>
<keyword evidence="2" id="KW-1185">Reference proteome</keyword>
<proteinExistence type="predicted"/>
<dbReference type="Proteomes" id="UP000006281">
    <property type="component" value="Chromosome"/>
</dbReference>
<dbReference type="KEGG" id="sesp:BN6_09070"/>
<evidence type="ECO:0008006" key="3">
    <source>
        <dbReference type="Google" id="ProtNLM"/>
    </source>
</evidence>
<dbReference type="SUPFAM" id="SSF55073">
    <property type="entry name" value="Nucleotide cyclase"/>
    <property type="match status" value="1"/>
</dbReference>
<gene>
    <name evidence="1" type="ordered locus">BN6_09070</name>
</gene>
<dbReference type="HOGENOM" id="CLU_085079_2_0_11"/>
<sequence>MNTRLAPSRPLHRTVVVFDIAGYGRRDNRAQVRARAALHTVVRRAFRAAGVPRRRLVTEDRGDGLIVLVPPTVSKVDVLEPLVPLLGAELLGVAERIRLRMAVHAGELVRDPYGWVGADLNTACRLVDSAPLYEAQHATPEADLVVMVSDVVHRAVVRHGYRGIRTTDYRPVRVVCKEVDEPAWVHVPPTALRPSRTT</sequence>
<organism evidence="1 2">
    <name type="scientific">Saccharothrix espanaensis (strain ATCC 51144 / DSM 44229 / JCM 9112 / NBRC 15066 / NRRL 15764)</name>
    <dbReference type="NCBI Taxonomy" id="1179773"/>
    <lineage>
        <taxon>Bacteria</taxon>
        <taxon>Bacillati</taxon>
        <taxon>Actinomycetota</taxon>
        <taxon>Actinomycetes</taxon>
        <taxon>Pseudonocardiales</taxon>
        <taxon>Pseudonocardiaceae</taxon>
        <taxon>Saccharothrix</taxon>
    </lineage>
</organism>
<dbReference type="PATRIC" id="fig|1179773.3.peg.912"/>
<dbReference type="STRING" id="1179773.BN6_09070"/>
<accession>K0JR46</accession>
<dbReference type="BioCyc" id="SESP1179773:BN6_RS04465-MONOMER"/>
<dbReference type="AlphaFoldDB" id="K0JR46"/>
<dbReference type="Gene3D" id="3.30.70.1230">
    <property type="entry name" value="Nucleotide cyclase"/>
    <property type="match status" value="1"/>
</dbReference>
<dbReference type="EMBL" id="HE804045">
    <property type="protein sequence ID" value="CCH28236.1"/>
    <property type="molecule type" value="Genomic_DNA"/>
</dbReference>
<dbReference type="eggNOG" id="COG2114">
    <property type="taxonomic scope" value="Bacteria"/>
</dbReference>
<dbReference type="InterPro" id="IPR029787">
    <property type="entry name" value="Nucleotide_cyclase"/>
</dbReference>
<dbReference type="RefSeq" id="WP_015098349.1">
    <property type="nucleotide sequence ID" value="NC_019673.1"/>
</dbReference>
<evidence type="ECO:0000313" key="1">
    <source>
        <dbReference type="EMBL" id="CCH28236.1"/>
    </source>
</evidence>
<name>K0JR46_SACES</name>
<evidence type="ECO:0000313" key="2">
    <source>
        <dbReference type="Proteomes" id="UP000006281"/>
    </source>
</evidence>
<reference evidence="1 2" key="1">
    <citation type="journal article" date="2012" name="BMC Genomics">
        <title>Complete genome sequence of Saccharothrix espanaensis DSM 44229T and comparison to the other completely sequenced Pseudonocardiaceae.</title>
        <authorList>
            <person name="Strobel T."/>
            <person name="Al-Dilaimi A."/>
            <person name="Blom J."/>
            <person name="Gessner A."/>
            <person name="Kalinowski J."/>
            <person name="Luzhetska M."/>
            <person name="Puhler A."/>
            <person name="Szczepanowski R."/>
            <person name="Bechthold A."/>
            <person name="Ruckert C."/>
        </authorList>
    </citation>
    <scope>NUCLEOTIDE SEQUENCE [LARGE SCALE GENOMIC DNA]</scope>
    <source>
        <strain evidence="2">ATCC 51144 / DSM 44229 / JCM 9112 / NBRC 15066 / NRRL 15764</strain>
    </source>
</reference>